<organism evidence="1 2">
    <name type="scientific">Streptomyces scopuliridis</name>
    <dbReference type="NCBI Taxonomy" id="452529"/>
    <lineage>
        <taxon>Bacteria</taxon>
        <taxon>Bacillati</taxon>
        <taxon>Actinomycetota</taxon>
        <taxon>Actinomycetes</taxon>
        <taxon>Kitasatosporales</taxon>
        <taxon>Streptomycetaceae</taxon>
        <taxon>Streptomyces</taxon>
    </lineage>
</organism>
<name>A0ACD4ZDH6_9ACTN</name>
<protein>
    <submittedName>
        <fullName evidence="1">ABC transporter permease</fullName>
    </submittedName>
</protein>
<reference evidence="1" key="1">
    <citation type="submission" date="2022-10" db="EMBL/GenBank/DDBJ databases">
        <title>The complete genomes of actinobacterial strains from the NBC collection.</title>
        <authorList>
            <person name="Joergensen T.S."/>
            <person name="Alvarez Arevalo M."/>
            <person name="Sterndorff E.B."/>
            <person name="Faurdal D."/>
            <person name="Vuksanovic O."/>
            <person name="Mourched A.-S."/>
            <person name="Charusanti P."/>
            <person name="Shaw S."/>
            <person name="Blin K."/>
            <person name="Weber T."/>
        </authorList>
    </citation>
    <scope>NUCLEOTIDE SEQUENCE</scope>
    <source>
        <strain evidence="1">NBC 01771</strain>
    </source>
</reference>
<sequence length="161" mass="16640">MHSSPSALLSMPSLVPTVLLAVGLLAGVVVTSVVTARALKGASRRQAVTGSLLSGSWVVGITALFVITTALSWELGEQHVHTLLWPTGSAFVIGLIYLAGGVVYRDVLQYALGGWLALTSTAALFFGVPGMFWVLALAGGGGYFVAARVERRRVAAALSAS</sequence>
<proteinExistence type="predicted"/>
<dbReference type="Proteomes" id="UP001348369">
    <property type="component" value="Chromosome"/>
</dbReference>
<evidence type="ECO:0000313" key="1">
    <source>
        <dbReference type="EMBL" id="WSB95856.1"/>
    </source>
</evidence>
<evidence type="ECO:0000313" key="2">
    <source>
        <dbReference type="Proteomes" id="UP001348369"/>
    </source>
</evidence>
<gene>
    <name evidence="1" type="ORF">OG835_01680</name>
</gene>
<dbReference type="EMBL" id="CP109109">
    <property type="protein sequence ID" value="WSB95856.1"/>
    <property type="molecule type" value="Genomic_DNA"/>
</dbReference>
<accession>A0ACD4ZDH6</accession>
<keyword evidence="2" id="KW-1185">Reference proteome</keyword>